<evidence type="ECO:0000256" key="2">
    <source>
        <dbReference type="ARBA" id="ARBA00010782"/>
    </source>
</evidence>
<feature type="region of interest" description="Disordered" evidence="5">
    <location>
        <begin position="252"/>
        <end position="319"/>
    </location>
</feature>
<keyword evidence="8" id="KW-1185">Reference proteome</keyword>
<feature type="region of interest" description="Disordered" evidence="5">
    <location>
        <begin position="1"/>
        <end position="21"/>
    </location>
</feature>
<evidence type="ECO:0000259" key="6">
    <source>
        <dbReference type="PROSITE" id="PS50833"/>
    </source>
</evidence>
<evidence type="ECO:0000256" key="4">
    <source>
        <dbReference type="RuleBase" id="RU367086"/>
    </source>
</evidence>
<evidence type="ECO:0000313" key="7">
    <source>
        <dbReference type="EMBL" id="KAF2674327.1"/>
    </source>
</evidence>
<evidence type="ECO:0000256" key="5">
    <source>
        <dbReference type="SAM" id="MobiDB-lite"/>
    </source>
</evidence>
<dbReference type="PANTHER" id="PTHR12728:SF0">
    <property type="entry name" value="RIBOSOME PRODUCTION FACTOR 2 HOMOLOG"/>
    <property type="match status" value="1"/>
</dbReference>
<evidence type="ECO:0000256" key="1">
    <source>
        <dbReference type="ARBA" id="ARBA00004604"/>
    </source>
</evidence>
<protein>
    <recommendedName>
        <fullName evidence="4">Ribosome production factor 2 homolog</fullName>
    </recommendedName>
    <alternativeName>
        <fullName evidence="4">Ribosome biogenesis protein RPF2 homolog</fullName>
    </alternativeName>
</protein>
<gene>
    <name evidence="7" type="ORF">BT63DRAFT_449319</name>
</gene>
<dbReference type="AlphaFoldDB" id="A0A6A6USE3"/>
<dbReference type="GO" id="GO:0000463">
    <property type="term" value="P:maturation of LSU-rRNA from tricistronic rRNA transcript (SSU-rRNA, 5.8S rRNA, LSU-rRNA)"/>
    <property type="evidence" value="ECO:0007669"/>
    <property type="project" value="TreeGrafter"/>
</dbReference>
<dbReference type="PANTHER" id="PTHR12728">
    <property type="entry name" value="BRIX DOMAIN CONTAINING PROTEIN"/>
    <property type="match status" value="1"/>
</dbReference>
<feature type="domain" description="Brix" evidence="6">
    <location>
        <begin position="29"/>
        <end position="243"/>
    </location>
</feature>
<sequence>MLTQKVVPRNARSKRALEKREPHIVENPKNTLILRGEKCSKIVQLALTDINTLKEPYTVKFSKKNNVRPFEDPSSLEFFSEKNDVALLLFGHHSKKRPHCLVAVRCFEHKILDMLELYIDPETFRTISQFKTQKPTVGLKPMLAFSGTLFDSPTPNAYTMAKNLFTDMFRANDVPSIDVEALQFMIHFVAAEEQDGQPPPAIQMRVYRIITKKSGHKLPRVEVEEIGPRIDFRIGRVKEADDSVMREALKKPKQLQPKTKKNVTTDDMGDKIGRIHVGKQDLSTMQTRKIKGLKRHLDVPDNDDEMDLDEASAKVPRLE</sequence>
<comment type="subcellular location">
    <subcellularLocation>
        <location evidence="1 4">Nucleus</location>
        <location evidence="1 4">Nucleolus</location>
    </subcellularLocation>
</comment>
<dbReference type="Proteomes" id="UP000799302">
    <property type="component" value="Unassembled WGS sequence"/>
</dbReference>
<organism evidence="7 8">
    <name type="scientific">Microthyrium microscopicum</name>
    <dbReference type="NCBI Taxonomy" id="703497"/>
    <lineage>
        <taxon>Eukaryota</taxon>
        <taxon>Fungi</taxon>
        <taxon>Dikarya</taxon>
        <taxon>Ascomycota</taxon>
        <taxon>Pezizomycotina</taxon>
        <taxon>Dothideomycetes</taxon>
        <taxon>Dothideomycetes incertae sedis</taxon>
        <taxon>Microthyriales</taxon>
        <taxon>Microthyriaceae</taxon>
        <taxon>Microthyrium</taxon>
    </lineage>
</organism>
<dbReference type="SMART" id="SM00879">
    <property type="entry name" value="Brix"/>
    <property type="match status" value="1"/>
</dbReference>
<dbReference type="GO" id="GO:0000027">
    <property type="term" value="P:ribosomal large subunit assembly"/>
    <property type="evidence" value="ECO:0007669"/>
    <property type="project" value="InterPro"/>
</dbReference>
<dbReference type="InterPro" id="IPR007109">
    <property type="entry name" value="Brix"/>
</dbReference>
<dbReference type="GO" id="GO:0019843">
    <property type="term" value="F:rRNA binding"/>
    <property type="evidence" value="ECO:0007669"/>
    <property type="project" value="UniProtKB-UniRule"/>
</dbReference>
<dbReference type="EMBL" id="MU004230">
    <property type="protein sequence ID" value="KAF2674327.1"/>
    <property type="molecule type" value="Genomic_DNA"/>
</dbReference>
<name>A0A6A6USE3_9PEZI</name>
<dbReference type="OrthoDB" id="407658at2759"/>
<proteinExistence type="inferred from homology"/>
<evidence type="ECO:0000256" key="3">
    <source>
        <dbReference type="ARBA" id="ARBA00023242"/>
    </source>
</evidence>
<dbReference type="Pfam" id="PF04427">
    <property type="entry name" value="Brix"/>
    <property type="match status" value="1"/>
</dbReference>
<keyword evidence="3 4" id="KW-0539">Nucleus</keyword>
<dbReference type="GO" id="GO:0005730">
    <property type="term" value="C:nucleolus"/>
    <property type="evidence" value="ECO:0007669"/>
    <property type="project" value="UniProtKB-SubCell"/>
</dbReference>
<reference evidence="7" key="1">
    <citation type="journal article" date="2020" name="Stud. Mycol.">
        <title>101 Dothideomycetes genomes: a test case for predicting lifestyles and emergence of pathogens.</title>
        <authorList>
            <person name="Haridas S."/>
            <person name="Albert R."/>
            <person name="Binder M."/>
            <person name="Bloem J."/>
            <person name="Labutti K."/>
            <person name="Salamov A."/>
            <person name="Andreopoulos B."/>
            <person name="Baker S."/>
            <person name="Barry K."/>
            <person name="Bills G."/>
            <person name="Bluhm B."/>
            <person name="Cannon C."/>
            <person name="Castanera R."/>
            <person name="Culley D."/>
            <person name="Daum C."/>
            <person name="Ezra D."/>
            <person name="Gonzalez J."/>
            <person name="Henrissat B."/>
            <person name="Kuo A."/>
            <person name="Liang C."/>
            <person name="Lipzen A."/>
            <person name="Lutzoni F."/>
            <person name="Magnuson J."/>
            <person name="Mondo S."/>
            <person name="Nolan M."/>
            <person name="Ohm R."/>
            <person name="Pangilinan J."/>
            <person name="Park H.-J."/>
            <person name="Ramirez L."/>
            <person name="Alfaro M."/>
            <person name="Sun H."/>
            <person name="Tritt A."/>
            <person name="Yoshinaga Y."/>
            <person name="Zwiers L.-H."/>
            <person name="Turgeon B."/>
            <person name="Goodwin S."/>
            <person name="Spatafora J."/>
            <person name="Crous P."/>
            <person name="Grigoriev I."/>
        </authorList>
    </citation>
    <scope>NUCLEOTIDE SEQUENCE</scope>
    <source>
        <strain evidence="7">CBS 115976</strain>
    </source>
</reference>
<dbReference type="InterPro" id="IPR039770">
    <property type="entry name" value="Rpf2"/>
</dbReference>
<feature type="compositionally biased region" description="Acidic residues" evidence="5">
    <location>
        <begin position="300"/>
        <end position="310"/>
    </location>
</feature>
<comment type="similarity">
    <text evidence="2 4">Belongs to the RPF2 family.</text>
</comment>
<dbReference type="PROSITE" id="PS50833">
    <property type="entry name" value="BRIX"/>
    <property type="match status" value="1"/>
</dbReference>
<accession>A0A6A6USE3</accession>
<evidence type="ECO:0000313" key="8">
    <source>
        <dbReference type="Proteomes" id="UP000799302"/>
    </source>
</evidence>